<dbReference type="GO" id="GO:0005829">
    <property type="term" value="C:cytosol"/>
    <property type="evidence" value="ECO:0007669"/>
    <property type="project" value="TreeGrafter"/>
</dbReference>
<dbReference type="CDD" id="cd00093">
    <property type="entry name" value="HTH_XRE"/>
    <property type="match status" value="1"/>
</dbReference>
<dbReference type="SUPFAM" id="SSF47413">
    <property type="entry name" value="lambda repressor-like DNA-binding domains"/>
    <property type="match status" value="1"/>
</dbReference>
<evidence type="ECO:0000313" key="4">
    <source>
        <dbReference type="Proteomes" id="UP000279446"/>
    </source>
</evidence>
<dbReference type="SMART" id="SM00530">
    <property type="entry name" value="HTH_XRE"/>
    <property type="match status" value="1"/>
</dbReference>
<dbReference type="InterPro" id="IPR050807">
    <property type="entry name" value="TransReg_Diox_bact_type"/>
</dbReference>
<dbReference type="EMBL" id="RZNY01000046">
    <property type="protein sequence ID" value="RUT39402.1"/>
    <property type="molecule type" value="Genomic_DNA"/>
</dbReference>
<dbReference type="Proteomes" id="UP000279446">
    <property type="component" value="Unassembled WGS sequence"/>
</dbReference>
<gene>
    <name evidence="3" type="ORF">EJP82_26240</name>
</gene>
<feature type="domain" description="HTH cro/C1-type" evidence="2">
    <location>
        <begin position="12"/>
        <end position="66"/>
    </location>
</feature>
<dbReference type="GO" id="GO:0003677">
    <property type="term" value="F:DNA binding"/>
    <property type="evidence" value="ECO:0007669"/>
    <property type="project" value="UniProtKB-KW"/>
</dbReference>
<reference evidence="3 4" key="1">
    <citation type="submission" date="2018-12" db="EMBL/GenBank/DDBJ databases">
        <authorList>
            <person name="Sun L."/>
            <person name="Chen Z."/>
        </authorList>
    </citation>
    <scope>NUCLEOTIDE SEQUENCE [LARGE SCALE GENOMIC DNA]</scope>
    <source>
        <strain evidence="3 4">DSM 15890</strain>
    </source>
</reference>
<comment type="caution">
    <text evidence="3">The sequence shown here is derived from an EMBL/GenBank/DDBJ whole genome shotgun (WGS) entry which is preliminary data.</text>
</comment>
<evidence type="ECO:0000259" key="2">
    <source>
        <dbReference type="PROSITE" id="PS50943"/>
    </source>
</evidence>
<dbReference type="PANTHER" id="PTHR46797">
    <property type="entry name" value="HTH-TYPE TRANSCRIPTIONAL REGULATOR"/>
    <property type="match status" value="1"/>
</dbReference>
<proteinExistence type="predicted"/>
<dbReference type="GO" id="GO:0003700">
    <property type="term" value="F:DNA-binding transcription factor activity"/>
    <property type="evidence" value="ECO:0007669"/>
    <property type="project" value="TreeGrafter"/>
</dbReference>
<sequence length="115" mass="13252">MSNISITVGEKIRELRQQRGFSQEKLAFKAGITPSYMGQIERGEKSPTIDTLDKVTRALNIELSDLFVSTSNETSNLETTHIDKITYQLLGRTPYEQEEILNFIKRLLKFRDNKN</sequence>
<name>A0A433XX74_9BACL</name>
<dbReference type="PROSITE" id="PS50943">
    <property type="entry name" value="HTH_CROC1"/>
    <property type="match status" value="1"/>
</dbReference>
<keyword evidence="1" id="KW-0238">DNA-binding</keyword>
<evidence type="ECO:0000256" key="1">
    <source>
        <dbReference type="ARBA" id="ARBA00023125"/>
    </source>
</evidence>
<dbReference type="Pfam" id="PF01381">
    <property type="entry name" value="HTH_3"/>
    <property type="match status" value="1"/>
</dbReference>
<dbReference type="InterPro" id="IPR010982">
    <property type="entry name" value="Lambda_DNA-bd_dom_sf"/>
</dbReference>
<keyword evidence="4" id="KW-1185">Reference proteome</keyword>
<accession>A0A433XX74</accession>
<dbReference type="RefSeq" id="WP_127195018.1">
    <property type="nucleotide sequence ID" value="NZ_RZNY01000046.1"/>
</dbReference>
<evidence type="ECO:0000313" key="3">
    <source>
        <dbReference type="EMBL" id="RUT39402.1"/>
    </source>
</evidence>
<organism evidence="3 4">
    <name type="scientific">Paenibacillus anaericanus</name>
    <dbReference type="NCBI Taxonomy" id="170367"/>
    <lineage>
        <taxon>Bacteria</taxon>
        <taxon>Bacillati</taxon>
        <taxon>Bacillota</taxon>
        <taxon>Bacilli</taxon>
        <taxon>Bacillales</taxon>
        <taxon>Paenibacillaceae</taxon>
        <taxon>Paenibacillus</taxon>
    </lineage>
</organism>
<dbReference type="InterPro" id="IPR001387">
    <property type="entry name" value="Cro/C1-type_HTH"/>
</dbReference>
<dbReference type="PANTHER" id="PTHR46797:SF1">
    <property type="entry name" value="METHYLPHOSPHONATE SYNTHASE"/>
    <property type="match status" value="1"/>
</dbReference>
<dbReference type="Gene3D" id="1.10.260.40">
    <property type="entry name" value="lambda repressor-like DNA-binding domains"/>
    <property type="match status" value="1"/>
</dbReference>
<dbReference type="OrthoDB" id="9814553at2"/>
<dbReference type="AlphaFoldDB" id="A0A433XX74"/>
<protein>
    <submittedName>
        <fullName evidence="3">XRE family transcriptional regulator</fullName>
    </submittedName>
</protein>